<accession>A0ABV3FXQ5</accession>
<comment type="caution">
    <text evidence="1">The sequence shown here is derived from an EMBL/GenBank/DDBJ whole genome shotgun (WGS) entry which is preliminary data.</text>
</comment>
<organism evidence="1 2">
    <name type="scientific">Nocardia aurea</name>
    <dbReference type="NCBI Taxonomy" id="2144174"/>
    <lineage>
        <taxon>Bacteria</taxon>
        <taxon>Bacillati</taxon>
        <taxon>Actinomycetota</taxon>
        <taxon>Actinomycetes</taxon>
        <taxon>Mycobacteriales</taxon>
        <taxon>Nocardiaceae</taxon>
        <taxon>Nocardia</taxon>
    </lineage>
</organism>
<dbReference type="Proteomes" id="UP001551695">
    <property type="component" value="Unassembled WGS sequence"/>
</dbReference>
<protein>
    <submittedName>
        <fullName evidence="1">DUF742 domain-containing protein</fullName>
    </submittedName>
</protein>
<sequence length="126" mass="14027">MNEDEHESWYDEDAGPVVRLYAITHGRSASARPELDMLTLVVNVSAGVRPRRSEPEYAEILRLSRTALSVAEIAAHLRLPLTATKILVGDLIDDGHLEYRSPDPVPTTGRRNQELLRAVFNAIQAI</sequence>
<evidence type="ECO:0000313" key="1">
    <source>
        <dbReference type="EMBL" id="MEV0710219.1"/>
    </source>
</evidence>
<dbReference type="PANTHER" id="PTHR36221:SF1">
    <property type="entry name" value="DUF742 DOMAIN-CONTAINING PROTEIN"/>
    <property type="match status" value="1"/>
</dbReference>
<proteinExistence type="predicted"/>
<evidence type="ECO:0000313" key="2">
    <source>
        <dbReference type="Proteomes" id="UP001551695"/>
    </source>
</evidence>
<dbReference type="Pfam" id="PF05331">
    <property type="entry name" value="DUF742"/>
    <property type="match status" value="1"/>
</dbReference>
<dbReference type="InterPro" id="IPR007995">
    <property type="entry name" value="DUF742"/>
</dbReference>
<gene>
    <name evidence="1" type="ORF">AB0I48_21865</name>
</gene>
<keyword evidence="2" id="KW-1185">Reference proteome</keyword>
<reference evidence="1 2" key="1">
    <citation type="submission" date="2024-06" db="EMBL/GenBank/DDBJ databases">
        <title>The Natural Products Discovery Center: Release of the First 8490 Sequenced Strains for Exploring Actinobacteria Biosynthetic Diversity.</title>
        <authorList>
            <person name="Kalkreuter E."/>
            <person name="Kautsar S.A."/>
            <person name="Yang D."/>
            <person name="Bader C.D."/>
            <person name="Teijaro C.N."/>
            <person name="Fluegel L."/>
            <person name="Davis C.M."/>
            <person name="Simpson J.R."/>
            <person name="Lauterbach L."/>
            <person name="Steele A.D."/>
            <person name="Gui C."/>
            <person name="Meng S."/>
            <person name="Li G."/>
            <person name="Viehrig K."/>
            <person name="Ye F."/>
            <person name="Su P."/>
            <person name="Kiefer A.F."/>
            <person name="Nichols A."/>
            <person name="Cepeda A.J."/>
            <person name="Yan W."/>
            <person name="Fan B."/>
            <person name="Jiang Y."/>
            <person name="Adhikari A."/>
            <person name="Zheng C.-J."/>
            <person name="Schuster L."/>
            <person name="Cowan T.M."/>
            <person name="Smanski M.J."/>
            <person name="Chevrette M.G."/>
            <person name="De Carvalho L.P.S."/>
            <person name="Shen B."/>
        </authorList>
    </citation>
    <scope>NUCLEOTIDE SEQUENCE [LARGE SCALE GENOMIC DNA]</scope>
    <source>
        <strain evidence="1 2">NPDC050403</strain>
    </source>
</reference>
<name>A0ABV3FXQ5_9NOCA</name>
<dbReference type="RefSeq" id="WP_357786006.1">
    <property type="nucleotide sequence ID" value="NZ_JBFAKC010000010.1"/>
</dbReference>
<dbReference type="PANTHER" id="PTHR36221">
    <property type="entry name" value="DUF742 DOMAIN-CONTAINING PROTEIN"/>
    <property type="match status" value="1"/>
</dbReference>
<dbReference type="EMBL" id="JBFAKC010000010">
    <property type="protein sequence ID" value="MEV0710219.1"/>
    <property type="molecule type" value="Genomic_DNA"/>
</dbReference>